<name>A0ABU9YGV7_9PROT</name>
<feature type="region of interest" description="Disordered" evidence="2">
    <location>
        <begin position="1"/>
        <end position="70"/>
    </location>
</feature>
<comment type="caution">
    <text evidence="4">The sequence shown here is derived from an EMBL/GenBank/DDBJ whole genome shotgun (WGS) entry which is preliminary data.</text>
</comment>
<evidence type="ECO:0000313" key="5">
    <source>
        <dbReference type="Proteomes" id="UP001413721"/>
    </source>
</evidence>
<dbReference type="EMBL" id="JBBKTW010000002">
    <property type="protein sequence ID" value="MEN2988024.1"/>
    <property type="molecule type" value="Genomic_DNA"/>
</dbReference>
<evidence type="ECO:0000313" key="4">
    <source>
        <dbReference type="EMBL" id="MEN2988024.1"/>
    </source>
</evidence>
<keyword evidence="1" id="KW-0238">DNA-binding</keyword>
<gene>
    <name evidence="4" type="ORF">WG926_06890</name>
</gene>
<keyword evidence="5" id="KW-1185">Reference proteome</keyword>
<dbReference type="PANTHER" id="PTHR46797">
    <property type="entry name" value="HTH-TYPE TRANSCRIPTIONAL REGULATOR"/>
    <property type="match status" value="1"/>
</dbReference>
<evidence type="ECO:0000256" key="2">
    <source>
        <dbReference type="SAM" id="MobiDB-lite"/>
    </source>
</evidence>
<reference evidence="4 5" key="1">
    <citation type="submission" date="2024-03" db="EMBL/GenBank/DDBJ databases">
        <title>High-quality draft genome sequencing of Tistrella sp. BH-R2-4.</title>
        <authorList>
            <person name="Dong C."/>
        </authorList>
    </citation>
    <scope>NUCLEOTIDE SEQUENCE [LARGE SCALE GENOMIC DNA]</scope>
    <source>
        <strain evidence="4 5">BH-R2-4</strain>
    </source>
</reference>
<dbReference type="Gene3D" id="1.10.260.40">
    <property type="entry name" value="lambda repressor-like DNA-binding domains"/>
    <property type="match status" value="1"/>
</dbReference>
<dbReference type="InterPro" id="IPR001387">
    <property type="entry name" value="Cro/C1-type_HTH"/>
</dbReference>
<dbReference type="Pfam" id="PF01381">
    <property type="entry name" value="HTH_3"/>
    <property type="match status" value="1"/>
</dbReference>
<feature type="compositionally biased region" description="Low complexity" evidence="2">
    <location>
        <begin position="50"/>
        <end position="59"/>
    </location>
</feature>
<dbReference type="Proteomes" id="UP001413721">
    <property type="component" value="Unassembled WGS sequence"/>
</dbReference>
<dbReference type="RefSeq" id="WP_345937009.1">
    <property type="nucleotide sequence ID" value="NZ_JBBKTW010000002.1"/>
</dbReference>
<organism evidence="4 5">
    <name type="scientific">Tistrella arctica</name>
    <dbReference type="NCBI Taxonomy" id="3133430"/>
    <lineage>
        <taxon>Bacteria</taxon>
        <taxon>Pseudomonadati</taxon>
        <taxon>Pseudomonadota</taxon>
        <taxon>Alphaproteobacteria</taxon>
        <taxon>Geminicoccales</taxon>
        <taxon>Geminicoccaceae</taxon>
        <taxon>Tistrella</taxon>
    </lineage>
</organism>
<dbReference type="InterPro" id="IPR050807">
    <property type="entry name" value="TransReg_Diox_bact_type"/>
</dbReference>
<dbReference type="SMART" id="SM00530">
    <property type="entry name" value="HTH_XRE"/>
    <property type="match status" value="1"/>
</dbReference>
<accession>A0ABU9YGV7</accession>
<protein>
    <submittedName>
        <fullName evidence="4">Helix-turn-helix transcriptional regulator</fullName>
    </submittedName>
</protein>
<dbReference type="CDD" id="cd00093">
    <property type="entry name" value="HTH_XRE"/>
    <property type="match status" value="1"/>
</dbReference>
<dbReference type="PANTHER" id="PTHR46797:SF1">
    <property type="entry name" value="METHYLPHOSPHONATE SYNTHASE"/>
    <property type="match status" value="1"/>
</dbReference>
<feature type="domain" description="HTH cro/C1-type" evidence="3">
    <location>
        <begin position="84"/>
        <end position="138"/>
    </location>
</feature>
<dbReference type="PROSITE" id="PS50943">
    <property type="entry name" value="HTH_CROC1"/>
    <property type="match status" value="1"/>
</dbReference>
<proteinExistence type="predicted"/>
<dbReference type="SUPFAM" id="SSF47413">
    <property type="entry name" value="lambda repressor-like DNA-binding domains"/>
    <property type="match status" value="1"/>
</dbReference>
<evidence type="ECO:0000256" key="1">
    <source>
        <dbReference type="ARBA" id="ARBA00023125"/>
    </source>
</evidence>
<dbReference type="InterPro" id="IPR010982">
    <property type="entry name" value="Lambda_DNA-bd_dom_sf"/>
</dbReference>
<feature type="region of interest" description="Disordered" evidence="2">
    <location>
        <begin position="140"/>
        <end position="167"/>
    </location>
</feature>
<sequence length="200" mass="21205">MDALRNGQCNDPAEGEADVDASTHSLHRSSPAVAEDAGARGTEAGDTEAGDTGADDAGTPHPSARTGTLADADALFHAGVGRRIRRIRRARGLTQERCAAALGISFQQLQKYEKGRNRIAACTLVRLAEVLEVAPDALLDDTTDPLTVPPRRRRDPKPDPKPLAITRPMPGVEAVADPTARRALADLIRALSIADLKRAP</sequence>
<evidence type="ECO:0000259" key="3">
    <source>
        <dbReference type="PROSITE" id="PS50943"/>
    </source>
</evidence>